<evidence type="ECO:0000313" key="3">
    <source>
        <dbReference type="Proteomes" id="UP000325440"/>
    </source>
</evidence>
<dbReference type="AlphaFoldDB" id="A0A5E4NNE2"/>
<dbReference type="EMBL" id="CABPRJ010002471">
    <property type="protein sequence ID" value="VVC46333.1"/>
    <property type="molecule type" value="Genomic_DNA"/>
</dbReference>
<accession>A0A5E4NNE2</accession>
<gene>
    <name evidence="2" type="ORF">CINCED_3A013156</name>
    <name evidence="1" type="ORF">CINCED_3A016414</name>
</gene>
<dbReference type="OrthoDB" id="8310374at2759"/>
<sequence>MQVVDSQGDLLEGVKCIVSLPASGVRYSLASNPGQVAVQRGSGTVSINCKKSGYEQSDVMVGEDFNKVTLLNVVWLPGFAVDAITGAYKQYPSHYIITMRESGS</sequence>
<dbReference type="EMBL" id="CABPRJ010000601">
    <property type="protein sequence ID" value="VVC31146.1"/>
    <property type="molecule type" value="Genomic_DNA"/>
</dbReference>
<evidence type="ECO:0000313" key="2">
    <source>
        <dbReference type="EMBL" id="VVC46333.1"/>
    </source>
</evidence>
<reference evidence="2 3" key="1">
    <citation type="submission" date="2019-08" db="EMBL/GenBank/DDBJ databases">
        <authorList>
            <person name="Alioto T."/>
            <person name="Alioto T."/>
            <person name="Gomez Garrido J."/>
        </authorList>
    </citation>
    <scope>NUCLEOTIDE SEQUENCE [LARGE SCALE GENOMIC DNA]</scope>
</reference>
<keyword evidence="3" id="KW-1185">Reference proteome</keyword>
<proteinExistence type="predicted"/>
<name>A0A5E4NNE2_9HEMI</name>
<dbReference type="Proteomes" id="UP000325440">
    <property type="component" value="Unassembled WGS sequence"/>
</dbReference>
<protein>
    <submittedName>
        <fullName evidence="2">Uncharacterized protein</fullName>
    </submittedName>
</protein>
<evidence type="ECO:0000313" key="1">
    <source>
        <dbReference type="EMBL" id="VVC31146.1"/>
    </source>
</evidence>
<organism evidence="2 3">
    <name type="scientific">Cinara cedri</name>
    <dbReference type="NCBI Taxonomy" id="506608"/>
    <lineage>
        <taxon>Eukaryota</taxon>
        <taxon>Metazoa</taxon>
        <taxon>Ecdysozoa</taxon>
        <taxon>Arthropoda</taxon>
        <taxon>Hexapoda</taxon>
        <taxon>Insecta</taxon>
        <taxon>Pterygota</taxon>
        <taxon>Neoptera</taxon>
        <taxon>Paraneoptera</taxon>
        <taxon>Hemiptera</taxon>
        <taxon>Sternorrhyncha</taxon>
        <taxon>Aphidomorpha</taxon>
        <taxon>Aphidoidea</taxon>
        <taxon>Aphididae</taxon>
        <taxon>Lachninae</taxon>
        <taxon>Cinara</taxon>
    </lineage>
</organism>